<dbReference type="OrthoDB" id="3231855at2759"/>
<dbReference type="Gene3D" id="3.40.50.300">
    <property type="entry name" value="P-loop containing nucleotide triphosphate hydrolases"/>
    <property type="match status" value="1"/>
</dbReference>
<dbReference type="Proteomes" id="UP000594262">
    <property type="component" value="Unplaced"/>
</dbReference>
<protein>
    <submittedName>
        <fullName evidence="1">Uncharacterized protein</fullName>
    </submittedName>
</protein>
<dbReference type="PANTHER" id="PTHR13308">
    <property type="entry name" value="NEDD4-BINDING PROTEIN 2-LIKE 1"/>
    <property type="match status" value="1"/>
</dbReference>
<evidence type="ECO:0000313" key="2">
    <source>
        <dbReference type="Proteomes" id="UP000594262"/>
    </source>
</evidence>
<dbReference type="AlphaFoldDB" id="A0A7M5UBS7"/>
<organism evidence="1 2">
    <name type="scientific">Clytia hemisphaerica</name>
    <dbReference type="NCBI Taxonomy" id="252671"/>
    <lineage>
        <taxon>Eukaryota</taxon>
        <taxon>Metazoa</taxon>
        <taxon>Cnidaria</taxon>
        <taxon>Hydrozoa</taxon>
        <taxon>Hydroidolina</taxon>
        <taxon>Leptothecata</taxon>
        <taxon>Obeliida</taxon>
        <taxon>Clytiidae</taxon>
        <taxon>Clytia</taxon>
    </lineage>
</organism>
<name>A0A7M5UBS7_9CNID</name>
<accession>A0A7M5UBS7</accession>
<reference evidence="1" key="1">
    <citation type="submission" date="2021-01" db="UniProtKB">
        <authorList>
            <consortium name="EnsemblMetazoa"/>
        </authorList>
    </citation>
    <scope>IDENTIFICATION</scope>
</reference>
<keyword evidence="2" id="KW-1185">Reference proteome</keyword>
<sequence length="772" mass="88178">MYFKQSFSAQSFPVQYFVFELPITSNAIRMNNNNIIPLTTHHDLELRIKCLLLNCQSTLADLLRYFVSQPWEDIQRRPGDEDFKLQEILKVSKKINDGILTITVIPGKKTFAFDPLAEKIEIDKLESVEICALLLSKNPRFMRSIRCCYRSEHQCLTCIGSSLEHHIDCVSCYKKRCTFCGQDSKEEIFIKYLVLIRRLAELVSDIQDPEVYECFRRGEAILDKDQLTDFKSWEQLWQGVQKGFATFNDFLVSTNQIRTCDWKDRDMYVRIVLKERMEVLQLMFGSKWRQLMLKEPINNRIHPGGAISRSTTVSNSDVALDISSHQEWQTPARQGNVDISEECKAERNRRENNRLLNIQSMPAVLDERVLSDVYVQNDPRIVNQTVETTPESTKTEDELSDQYSSAISEFNNSNSNLDYSSSFMETSSANSSIANQSTPRTDFHGAFRIQQNLATSLPAQNNTHKKPLEEITAPNRQHFSNLTSTTEAVYAPLDTEDTTEYAIQSYQNTQEPSSFGYHQGIEFSIGDAMQAAHGLDHLMMPGPLVGESTNAEQEGDIVNSAQVYSRPDMGTRFCSETQDDEERTVQSISTSMPAVAQQNQAAATIVPESIEDLSSAKLLFLLRGLPGSGKTTKAMHLTNNAEMGVILAADDYFTNEQGVYTFDKSKIKHAHESCKQRAKSNMEKGVTPICIDNTNTQKYEMKPYVLMAERHGYKVNLVEPTTEWRFDAEICHQKSSKNHSLRVEDVKKMKKRYQRNIKIEDIKNCENPLNRR</sequence>
<dbReference type="Pfam" id="PF13671">
    <property type="entry name" value="AAA_33"/>
    <property type="match status" value="1"/>
</dbReference>
<dbReference type="InterPro" id="IPR027417">
    <property type="entry name" value="P-loop_NTPase"/>
</dbReference>
<dbReference type="InterPro" id="IPR026302">
    <property type="entry name" value="NEDD4-bd_p2"/>
</dbReference>
<dbReference type="EnsemblMetazoa" id="CLYHEMT008677.2">
    <property type="protein sequence ID" value="CLYHEMP008677.2"/>
    <property type="gene ID" value="CLYHEMG008677"/>
</dbReference>
<dbReference type="PANTHER" id="PTHR13308:SF40">
    <property type="entry name" value="NEDD4-BINDING PROTEIN 2-LIKE 1"/>
    <property type="match status" value="1"/>
</dbReference>
<proteinExistence type="predicted"/>
<dbReference type="SUPFAM" id="SSF52540">
    <property type="entry name" value="P-loop containing nucleoside triphosphate hydrolases"/>
    <property type="match status" value="1"/>
</dbReference>
<evidence type="ECO:0000313" key="1">
    <source>
        <dbReference type="EnsemblMetazoa" id="CLYHEMP008677.2"/>
    </source>
</evidence>